<feature type="transmembrane region" description="Helical" evidence="6">
    <location>
        <begin position="145"/>
        <end position="167"/>
    </location>
</feature>
<dbReference type="PANTHER" id="PTHR36460:SF1">
    <property type="entry name" value="UPF0132 DOMAIN PROTEIN (AFU_ORTHOLOGUE AFUA_3G10255)"/>
    <property type="match status" value="1"/>
</dbReference>
<reference evidence="7" key="1">
    <citation type="submission" date="2020-10" db="EMBL/GenBank/DDBJ databases">
        <title>Taxonomic study of unclassified bacteria belonging to the class Ktedonobacteria.</title>
        <authorList>
            <person name="Yabe S."/>
            <person name="Wang C.M."/>
            <person name="Zheng Y."/>
            <person name="Sakai Y."/>
            <person name="Cavaletti L."/>
            <person name="Monciardini P."/>
            <person name="Donadio S."/>
        </authorList>
    </citation>
    <scope>NUCLEOTIDE SEQUENCE</scope>
    <source>
        <strain evidence="7">ID150040</strain>
    </source>
</reference>
<evidence type="ECO:0000256" key="6">
    <source>
        <dbReference type="SAM" id="Phobius"/>
    </source>
</evidence>
<proteinExistence type="predicted"/>
<dbReference type="PANTHER" id="PTHR36460">
    <property type="entry name" value="UPF0132 DOMAIN PROTEIN (AFU_ORTHOLOGUE AFUA_3G10255)"/>
    <property type="match status" value="1"/>
</dbReference>
<feature type="compositionally biased region" description="Low complexity" evidence="5">
    <location>
        <begin position="34"/>
        <end position="69"/>
    </location>
</feature>
<name>A0A8J3IDA9_9CHLR</name>
<comment type="subcellular location">
    <subcellularLocation>
        <location evidence="1">Membrane</location>
        <topology evidence="1">Multi-pass membrane protein</topology>
    </subcellularLocation>
</comment>
<organism evidence="7 8">
    <name type="scientific">Reticulibacter mediterranei</name>
    <dbReference type="NCBI Taxonomy" id="2778369"/>
    <lineage>
        <taxon>Bacteria</taxon>
        <taxon>Bacillati</taxon>
        <taxon>Chloroflexota</taxon>
        <taxon>Ktedonobacteria</taxon>
        <taxon>Ktedonobacterales</taxon>
        <taxon>Reticulibacteraceae</taxon>
        <taxon>Reticulibacter</taxon>
    </lineage>
</organism>
<dbReference type="Proteomes" id="UP000597444">
    <property type="component" value="Unassembled WGS sequence"/>
</dbReference>
<evidence type="ECO:0000256" key="1">
    <source>
        <dbReference type="ARBA" id="ARBA00004141"/>
    </source>
</evidence>
<feature type="compositionally biased region" description="Low complexity" evidence="5">
    <location>
        <begin position="75"/>
        <end position="92"/>
    </location>
</feature>
<evidence type="ECO:0000256" key="4">
    <source>
        <dbReference type="ARBA" id="ARBA00023136"/>
    </source>
</evidence>
<comment type="caution">
    <text evidence="7">The sequence shown here is derived from an EMBL/GenBank/DDBJ whole genome shotgun (WGS) entry which is preliminary data.</text>
</comment>
<keyword evidence="8" id="KW-1185">Reference proteome</keyword>
<protein>
    <recommendedName>
        <fullName evidence="9">DUF4870 domain-containing protein</fullName>
    </recommendedName>
</protein>
<evidence type="ECO:0008006" key="9">
    <source>
        <dbReference type="Google" id="ProtNLM"/>
    </source>
</evidence>
<evidence type="ECO:0000256" key="3">
    <source>
        <dbReference type="ARBA" id="ARBA00022989"/>
    </source>
</evidence>
<evidence type="ECO:0000313" key="7">
    <source>
        <dbReference type="EMBL" id="GHO93269.1"/>
    </source>
</evidence>
<sequence length="224" mass="24384">MNYQGQDPNQGQYPGSGQYGGGYQQPQQPPPTDPYSGQQYGTGYGTQQPGYGQEGYQQQPGYGQQQYGQPGYGQPGYQQPGYGQPGYQQPGPGYQPPYGTPQQGPTSMGMSQNVAAGLSYVLFWITGLIFFLMEKQNRFVRFHAMQSIIFFGGVTVLNILINIVVAALHYSAFATAIGCVGSIVGLAAFVVWIVLMINAFQGKYFKLPVVGDYAERYANQGTTM</sequence>
<dbReference type="RefSeq" id="WP_220204061.1">
    <property type="nucleotide sequence ID" value="NZ_BNJK01000001.1"/>
</dbReference>
<feature type="transmembrane region" description="Helical" evidence="6">
    <location>
        <begin position="173"/>
        <end position="197"/>
    </location>
</feature>
<dbReference type="Pfam" id="PF09685">
    <property type="entry name" value="MamF_MmsF"/>
    <property type="match status" value="1"/>
</dbReference>
<feature type="transmembrane region" description="Helical" evidence="6">
    <location>
        <begin position="114"/>
        <end position="133"/>
    </location>
</feature>
<feature type="region of interest" description="Disordered" evidence="5">
    <location>
        <begin position="1"/>
        <end position="106"/>
    </location>
</feature>
<dbReference type="AlphaFoldDB" id="A0A8J3IDA9"/>
<gene>
    <name evidence="7" type="ORF">KSF_033170</name>
</gene>
<dbReference type="EMBL" id="BNJK01000001">
    <property type="protein sequence ID" value="GHO93269.1"/>
    <property type="molecule type" value="Genomic_DNA"/>
</dbReference>
<evidence type="ECO:0000256" key="2">
    <source>
        <dbReference type="ARBA" id="ARBA00022692"/>
    </source>
</evidence>
<keyword evidence="2 6" id="KW-0812">Transmembrane</keyword>
<dbReference type="GO" id="GO:0016020">
    <property type="term" value="C:membrane"/>
    <property type="evidence" value="ECO:0007669"/>
    <property type="project" value="UniProtKB-SubCell"/>
</dbReference>
<evidence type="ECO:0000313" key="8">
    <source>
        <dbReference type="Proteomes" id="UP000597444"/>
    </source>
</evidence>
<dbReference type="InterPro" id="IPR019109">
    <property type="entry name" value="MamF_MmsF"/>
</dbReference>
<keyword evidence="3 6" id="KW-1133">Transmembrane helix</keyword>
<keyword evidence="4 6" id="KW-0472">Membrane</keyword>
<accession>A0A8J3IDA9</accession>
<evidence type="ECO:0000256" key="5">
    <source>
        <dbReference type="SAM" id="MobiDB-lite"/>
    </source>
</evidence>